<evidence type="ECO:0000259" key="1">
    <source>
        <dbReference type="PROSITE" id="PS50020"/>
    </source>
</evidence>
<protein>
    <recommendedName>
        <fullName evidence="1">WW domain-containing protein</fullName>
    </recommendedName>
</protein>
<dbReference type="EMBL" id="JAQMWT010000242">
    <property type="protein sequence ID" value="KAJ8606913.1"/>
    <property type="molecule type" value="Genomic_DNA"/>
</dbReference>
<evidence type="ECO:0000313" key="3">
    <source>
        <dbReference type="Proteomes" id="UP001230188"/>
    </source>
</evidence>
<proteinExistence type="predicted"/>
<dbReference type="InterPro" id="IPR001202">
    <property type="entry name" value="WW_dom"/>
</dbReference>
<name>A0AAD7UHL6_9STRA</name>
<organism evidence="2 3">
    <name type="scientific">Chrysophaeum taylorii</name>
    <dbReference type="NCBI Taxonomy" id="2483200"/>
    <lineage>
        <taxon>Eukaryota</taxon>
        <taxon>Sar</taxon>
        <taxon>Stramenopiles</taxon>
        <taxon>Ochrophyta</taxon>
        <taxon>Pelagophyceae</taxon>
        <taxon>Pelagomonadales</taxon>
        <taxon>Pelagomonadaceae</taxon>
        <taxon>Chrysophaeum</taxon>
    </lineage>
</organism>
<comment type="caution">
    <text evidence="2">The sequence shown here is derived from an EMBL/GenBank/DDBJ whole genome shotgun (WGS) entry which is preliminary data.</text>
</comment>
<dbReference type="SUPFAM" id="SSF51045">
    <property type="entry name" value="WW domain"/>
    <property type="match status" value="1"/>
</dbReference>
<feature type="domain" description="WW" evidence="1">
    <location>
        <begin position="137"/>
        <end position="156"/>
    </location>
</feature>
<dbReference type="InterPro" id="IPR036020">
    <property type="entry name" value="WW_dom_sf"/>
</dbReference>
<sequence length="156" mass="16366">MGRGGVDCARIWVTLFGGLPFHLRSPTVTVFMGTVGVMGLGRGGSDRVSSTGAVVVGAAGGAVIAANRCRRLSSMVQLQPRPGGRAAALIEGVPEGPYFLHGADSSTCVGPGASQVASRRLPSPRPFSSVHRPAYVDGRAYYVDHNTTTTHWERPY</sequence>
<evidence type="ECO:0000313" key="2">
    <source>
        <dbReference type="EMBL" id="KAJ8606913.1"/>
    </source>
</evidence>
<reference evidence="2" key="1">
    <citation type="submission" date="2023-01" db="EMBL/GenBank/DDBJ databases">
        <title>Metagenome sequencing of chrysophaentin producing Chrysophaeum taylorii.</title>
        <authorList>
            <person name="Davison J."/>
            <person name="Bewley C."/>
        </authorList>
    </citation>
    <scope>NUCLEOTIDE SEQUENCE</scope>
    <source>
        <strain evidence="2">NIES-1699</strain>
    </source>
</reference>
<dbReference type="AlphaFoldDB" id="A0AAD7UHL6"/>
<dbReference type="CDD" id="cd00201">
    <property type="entry name" value="WW"/>
    <property type="match status" value="1"/>
</dbReference>
<feature type="non-terminal residue" evidence="2">
    <location>
        <position position="1"/>
    </location>
</feature>
<dbReference type="Proteomes" id="UP001230188">
    <property type="component" value="Unassembled WGS sequence"/>
</dbReference>
<gene>
    <name evidence="2" type="ORF">CTAYLR_008937</name>
</gene>
<keyword evidence="3" id="KW-1185">Reference proteome</keyword>
<dbReference type="Gene3D" id="2.20.70.10">
    <property type="match status" value="1"/>
</dbReference>
<dbReference type="PROSITE" id="PS50020">
    <property type="entry name" value="WW_DOMAIN_2"/>
    <property type="match status" value="1"/>
</dbReference>
<accession>A0AAD7UHL6</accession>